<sequence>MKRLSLLLAAGLLSACSILPQSEPLDIYLLPSTALPTETQRVDWSLRVNSPVSNQLLDGTRIVVLPEPDRINTYQGVRWSERTPQLLRGRLLDAFHDDGRIQALSNEEQRLQADLELVSDLRSFHSQYRDGVPEALIQLDARLVDARDQRILASRRFSVSQPASDTSIASVVKAFGQAGDRLSRELVDWTLAEGQRSRRP</sequence>
<dbReference type="InterPro" id="IPR005586">
    <property type="entry name" value="ABC_trans_aux"/>
</dbReference>
<feature type="signal peptide" evidence="1">
    <location>
        <begin position="1"/>
        <end position="20"/>
    </location>
</feature>
<feature type="domain" description="ABC-type transport auxiliary lipoprotein component" evidence="2">
    <location>
        <begin position="29"/>
        <end position="186"/>
    </location>
</feature>
<evidence type="ECO:0000256" key="1">
    <source>
        <dbReference type="SAM" id="SignalP"/>
    </source>
</evidence>
<dbReference type="SUPFAM" id="SSF159594">
    <property type="entry name" value="XCC0632-like"/>
    <property type="match status" value="1"/>
</dbReference>
<gene>
    <name evidence="3" type="ORF">C7A17_08135</name>
</gene>
<protein>
    <recommendedName>
        <fullName evidence="2">ABC-type transport auxiliary lipoprotein component domain-containing protein</fullName>
    </recommendedName>
</protein>
<dbReference type="STRING" id="1001585.MDS_0429"/>
<dbReference type="Gene3D" id="3.40.50.10610">
    <property type="entry name" value="ABC-type transport auxiliary lipoprotein component"/>
    <property type="match status" value="1"/>
</dbReference>
<accession>A0A2R3QLS7</accession>
<organism evidence="3 4">
    <name type="scientific">Ectopseudomonas mendocina</name>
    <name type="common">Pseudomonas mendocina</name>
    <dbReference type="NCBI Taxonomy" id="300"/>
    <lineage>
        <taxon>Bacteria</taxon>
        <taxon>Pseudomonadati</taxon>
        <taxon>Pseudomonadota</taxon>
        <taxon>Gammaproteobacteria</taxon>
        <taxon>Pseudomonadales</taxon>
        <taxon>Pseudomonadaceae</taxon>
        <taxon>Ectopseudomonas</taxon>
    </lineage>
</organism>
<dbReference type="PROSITE" id="PS51257">
    <property type="entry name" value="PROKAR_LIPOPROTEIN"/>
    <property type="match status" value="1"/>
</dbReference>
<evidence type="ECO:0000313" key="4">
    <source>
        <dbReference type="Proteomes" id="UP000238327"/>
    </source>
</evidence>
<evidence type="ECO:0000259" key="2">
    <source>
        <dbReference type="Pfam" id="PF03886"/>
    </source>
</evidence>
<keyword evidence="1" id="KW-0732">Signal</keyword>
<reference evidence="3 4" key="1">
    <citation type="submission" date="2018-03" db="EMBL/GenBank/DDBJ databases">
        <title>Complete genome sequence and methylome analysis of Pseudomonas mendocina NEB 698.</title>
        <authorList>
            <person name="Morgan R.D."/>
        </authorList>
    </citation>
    <scope>NUCLEOTIDE SEQUENCE [LARGE SCALE GENOMIC DNA]</scope>
    <source>
        <strain evidence="3 4">NEB698</strain>
    </source>
</reference>
<dbReference type="AlphaFoldDB" id="A0A2R3QLS7"/>
<dbReference type="RefSeq" id="WP_106737560.1">
    <property type="nucleotide sequence ID" value="NZ_CP027657.1"/>
</dbReference>
<dbReference type="EMBL" id="CP027657">
    <property type="protein sequence ID" value="AVO52735.1"/>
    <property type="molecule type" value="Genomic_DNA"/>
</dbReference>
<dbReference type="OrthoDB" id="5795476at2"/>
<dbReference type="Proteomes" id="UP000238327">
    <property type="component" value="Chromosome"/>
</dbReference>
<proteinExistence type="predicted"/>
<evidence type="ECO:0000313" key="3">
    <source>
        <dbReference type="EMBL" id="AVO52735.1"/>
    </source>
</evidence>
<feature type="chain" id="PRO_5015349111" description="ABC-type transport auxiliary lipoprotein component domain-containing protein" evidence="1">
    <location>
        <begin position="21"/>
        <end position="200"/>
    </location>
</feature>
<name>A0A2R3QLS7_ECTME</name>
<dbReference type="Pfam" id="PF03886">
    <property type="entry name" value="ABC_trans_aux"/>
    <property type="match status" value="1"/>
</dbReference>